<accession>A0A380NZD0</accession>
<name>A0A380NZD0_WEIVI</name>
<organism evidence="2 3">
    <name type="scientific">Weissella viridescens</name>
    <name type="common">Lactobacillus viridescens</name>
    <dbReference type="NCBI Taxonomy" id="1629"/>
    <lineage>
        <taxon>Bacteria</taxon>
        <taxon>Bacillati</taxon>
        <taxon>Bacillota</taxon>
        <taxon>Bacilli</taxon>
        <taxon>Lactobacillales</taxon>
        <taxon>Lactobacillaceae</taxon>
        <taxon>Weissella</taxon>
    </lineage>
</organism>
<dbReference type="Proteomes" id="UP000254621">
    <property type="component" value="Unassembled WGS sequence"/>
</dbReference>
<feature type="region of interest" description="Disordered" evidence="1">
    <location>
        <begin position="48"/>
        <end position="67"/>
    </location>
</feature>
<evidence type="ECO:0000313" key="2">
    <source>
        <dbReference type="EMBL" id="SUP52926.1"/>
    </source>
</evidence>
<sequence length="67" mass="7546">MKQKGLNILRNVGRSTDRYPSDAKLVGLKRVLKMLLPHLSAHRVAQKQSKMAQNLLKVPNSQRKPAS</sequence>
<dbReference type="EMBL" id="UHIV01000001">
    <property type="protein sequence ID" value="SUP52926.1"/>
    <property type="molecule type" value="Genomic_DNA"/>
</dbReference>
<gene>
    <name evidence="2" type="ORF">NCTC13645_00829</name>
</gene>
<reference evidence="2 3" key="1">
    <citation type="submission" date="2018-06" db="EMBL/GenBank/DDBJ databases">
        <authorList>
            <consortium name="Pathogen Informatics"/>
            <person name="Doyle S."/>
        </authorList>
    </citation>
    <scope>NUCLEOTIDE SEQUENCE [LARGE SCALE GENOMIC DNA]</scope>
    <source>
        <strain evidence="2 3">NCTC13645</strain>
    </source>
</reference>
<dbReference type="AlphaFoldDB" id="A0A380NZD0"/>
<proteinExistence type="predicted"/>
<evidence type="ECO:0000313" key="3">
    <source>
        <dbReference type="Proteomes" id="UP000254621"/>
    </source>
</evidence>
<evidence type="ECO:0000256" key="1">
    <source>
        <dbReference type="SAM" id="MobiDB-lite"/>
    </source>
</evidence>
<protein>
    <submittedName>
        <fullName evidence="2">Uncharacterized protein</fullName>
    </submittedName>
</protein>